<evidence type="ECO:0000256" key="3">
    <source>
        <dbReference type="SAM" id="MobiDB-lite"/>
    </source>
</evidence>
<feature type="compositionally biased region" description="Low complexity" evidence="3">
    <location>
        <begin position="96"/>
        <end position="107"/>
    </location>
</feature>
<dbReference type="InterPro" id="IPR016197">
    <property type="entry name" value="Chromo-like_dom_sf"/>
</dbReference>
<feature type="region of interest" description="Disordered" evidence="3">
    <location>
        <begin position="1178"/>
        <end position="1241"/>
    </location>
</feature>
<name>A0A0A1SKY3_9HYPO</name>
<dbReference type="GO" id="GO:0006338">
    <property type="term" value="P:chromatin remodeling"/>
    <property type="evidence" value="ECO:0007669"/>
    <property type="project" value="UniProtKB-ARBA"/>
</dbReference>
<dbReference type="HOGENOM" id="CLU_004717_0_0_1"/>
<evidence type="ECO:0000313" key="6">
    <source>
        <dbReference type="Proteomes" id="UP000039046"/>
    </source>
</evidence>
<feature type="compositionally biased region" description="Low complexity" evidence="3">
    <location>
        <begin position="152"/>
        <end position="164"/>
    </location>
</feature>
<dbReference type="PANTHER" id="PTHR32083:SF48">
    <property type="entry name" value="TRANS-GOLGI NETWORK-LOCALIZED SYP41-INTERACTING PROTEIN 1"/>
    <property type="match status" value="1"/>
</dbReference>
<dbReference type="PROSITE" id="PS50013">
    <property type="entry name" value="CHROMO_2"/>
    <property type="match status" value="1"/>
</dbReference>
<feature type="region of interest" description="Disordered" evidence="3">
    <location>
        <begin position="132"/>
        <end position="164"/>
    </location>
</feature>
<sequence length="1241" mass="135799">MPVSRRPGQSRSSHSRKRATTQQNQEDDWYSIKRILDQREQDGYTEYLVDWDDNHITGESYSPSWSRFVTDAAKSEWAARNSDPHTVESQLQGSTESAAAEESQESQPPRPSNFRSLKRAFANRLSSHRILSSSNIEESPRKIQKTHRRISTRSNNSQSNSSSVSLTGILCSDNIAESNQTIFVGLQGNPDFDPNDFYSVPNSQATALPSSQLVASIDDELVLAARVSQNTIPDSQDSSGQSLNQQDSLAFTTLSSPSQNVETDSFSGQSELPSRQFYSHVLASPDLESLRTEQDSVSRTSLSINRPQSSITGFQSQAPLFQPFNNELNSSPHPPTQESPSVIKETQDSEFGSLPTEQTLDNDDHTNLQAAQALHSDFYPSPAKITDSNSASTEPRASGFQSQIQFSLADLTESSIHSSASNYTNTAAEMADNTDTSAVPNSGAAADELSELINLDSIVDAGSTVPDPNATDFVVTSALPSTVEETIMSNELVTTTVDDTLLQPDTVTAPVPTGLDDILSSGFGVPPEKQLVDSLLAPPAEDMGTISPSDILASGSLQPPISFGTDDQVLSMEQQFTGDPFSKADSTPGSPLPLQSRHVVTLPFQANIRPQYDDALLASRQYISKFAGFFAAETFVEPDQELVQKIDTVFSTLYDFCDYPQDSVGTSIESLSVADQVKYACDANSKFDFVCGFLKDIRVDTRILIVARSVELIRLLHHITVSLNIGCSASALGISSDALASSAASVTLALPNEAFNPSAFNVIIGFDHAFGQSAVGLALSDDSEPEHSPLVLLLVAMYSVEHIDAELHENLTPLERKNAFLSCIVNARRLMADSNDSFLEPREVALKFSDYVNGATSVVMWKPVSLPNDVLDIFMSSQARPQGQDNEEEDQSRKRKLEDDSDDETSDEAKRMRILPRADPADDKYDQPLSDEIQSMLSSVSPADEAAQMTDARIRVSLGVLQVLAEKFAELDRQVKAKDLSNEFKATIDGLEKRVKEYENSSGKTYKRLRTAVEDRTKFNMEKRKAEESLEKAKAAAEKQEKKAQAKIADLEATIARLTGAGGEGSEKTALAESEELLKKAQENVESLTKRVKATQTEGEYARKMYQDASTTAASLRSENVDLTAQIDELRRKASDNLAAIQKTQAESETKTYLRRIRALQIELREREMDLDRTKDELRQIRSARRDTRGGSVPRSPRMGMMSPRPGRAYGASASRGTSPAPVPGVEGAVASNGRFNHLRE</sequence>
<feature type="region of interest" description="Disordered" evidence="3">
    <location>
        <begin position="77"/>
        <end position="114"/>
    </location>
</feature>
<dbReference type="SUPFAM" id="SSF54160">
    <property type="entry name" value="Chromo domain-like"/>
    <property type="match status" value="1"/>
</dbReference>
<reference evidence="5 6" key="1">
    <citation type="journal article" date="2015" name="Genome Announc.">
        <title>Draft Genome Sequence and Gene Annotation of the Entomopathogenic Fungus Verticillium hemipterigenum.</title>
        <authorList>
            <person name="Horn F."/>
            <person name="Habel A."/>
            <person name="Scharf D.H."/>
            <person name="Dworschak J."/>
            <person name="Brakhage A.A."/>
            <person name="Guthke R."/>
            <person name="Hertweck C."/>
            <person name="Linde J."/>
        </authorList>
    </citation>
    <scope>NUCLEOTIDE SEQUENCE [LARGE SCALE GENOMIC DNA]</scope>
</reference>
<dbReference type="GO" id="GO:0005856">
    <property type="term" value="C:cytoskeleton"/>
    <property type="evidence" value="ECO:0007669"/>
    <property type="project" value="TreeGrafter"/>
</dbReference>
<accession>A0A0A1SKY3</accession>
<feature type="region of interest" description="Disordered" evidence="3">
    <location>
        <begin position="1"/>
        <end position="29"/>
    </location>
</feature>
<comment type="subunit">
    <text evidence="1">Component of the NuA4 histone acetyltransferase complex.</text>
</comment>
<gene>
    <name evidence="5" type="ORF">VHEMI01093</name>
</gene>
<organism evidence="5 6">
    <name type="scientific">[Torrubiella] hemipterigena</name>
    <dbReference type="NCBI Taxonomy" id="1531966"/>
    <lineage>
        <taxon>Eukaryota</taxon>
        <taxon>Fungi</taxon>
        <taxon>Dikarya</taxon>
        <taxon>Ascomycota</taxon>
        <taxon>Pezizomycotina</taxon>
        <taxon>Sordariomycetes</taxon>
        <taxon>Hypocreomycetidae</taxon>
        <taxon>Hypocreales</taxon>
        <taxon>Clavicipitaceae</taxon>
        <taxon>Clavicipitaceae incertae sedis</taxon>
        <taxon>'Torrubiella' clade</taxon>
    </lineage>
</organism>
<feature type="compositionally biased region" description="Basic residues" evidence="3">
    <location>
        <begin position="142"/>
        <end position="151"/>
    </location>
</feature>
<feature type="compositionally biased region" description="Polar residues" evidence="3">
    <location>
        <begin position="322"/>
        <end position="331"/>
    </location>
</feature>
<evidence type="ECO:0000256" key="1">
    <source>
        <dbReference type="ARBA" id="ARBA00011353"/>
    </source>
</evidence>
<protein>
    <recommendedName>
        <fullName evidence="4">Chromo domain-containing protein</fullName>
    </recommendedName>
</protein>
<keyword evidence="6" id="KW-1185">Reference proteome</keyword>
<dbReference type="PANTHER" id="PTHR32083">
    <property type="entry name" value="CILIA AND FLAGELLA-ASSOCIATED PROTEIN 58-RELATED"/>
    <property type="match status" value="1"/>
</dbReference>
<evidence type="ECO:0000259" key="4">
    <source>
        <dbReference type="PROSITE" id="PS50013"/>
    </source>
</evidence>
<dbReference type="EMBL" id="CDHN01000001">
    <property type="protein sequence ID" value="CEJ80938.1"/>
    <property type="molecule type" value="Genomic_DNA"/>
</dbReference>
<proteinExistence type="predicted"/>
<dbReference type="STRING" id="1531966.A0A0A1SKY3"/>
<feature type="compositionally biased region" description="Polar residues" evidence="3">
    <location>
        <begin position="386"/>
        <end position="399"/>
    </location>
</feature>
<dbReference type="CDD" id="cd06503">
    <property type="entry name" value="ATP-synt_Fo_b"/>
    <property type="match status" value="1"/>
</dbReference>
<keyword evidence="2" id="KW-0175">Coiled coil</keyword>
<dbReference type="Gene3D" id="2.40.50.40">
    <property type="match status" value="1"/>
</dbReference>
<dbReference type="OrthoDB" id="3647690at2759"/>
<feature type="domain" description="Chromo" evidence="4">
    <location>
        <begin position="30"/>
        <end position="66"/>
    </location>
</feature>
<dbReference type="AlphaFoldDB" id="A0A0A1SKY3"/>
<feature type="region of interest" description="Disordered" evidence="3">
    <location>
        <begin position="322"/>
        <end position="362"/>
    </location>
</feature>
<feature type="region of interest" description="Disordered" evidence="3">
    <location>
        <begin position="876"/>
        <end position="927"/>
    </location>
</feature>
<evidence type="ECO:0000313" key="5">
    <source>
        <dbReference type="EMBL" id="CEJ80938.1"/>
    </source>
</evidence>
<dbReference type="InterPro" id="IPR000953">
    <property type="entry name" value="Chromo/chromo_shadow_dom"/>
</dbReference>
<feature type="compositionally biased region" description="Basic and acidic residues" evidence="3">
    <location>
        <begin position="1178"/>
        <end position="1189"/>
    </location>
</feature>
<evidence type="ECO:0000256" key="2">
    <source>
        <dbReference type="ARBA" id="ARBA00023054"/>
    </source>
</evidence>
<feature type="region of interest" description="Disordered" evidence="3">
    <location>
        <begin position="377"/>
        <end position="399"/>
    </location>
</feature>
<dbReference type="Proteomes" id="UP000039046">
    <property type="component" value="Unassembled WGS sequence"/>
</dbReference>